<feature type="region of interest" description="Disordered" evidence="2">
    <location>
        <begin position="47"/>
        <end position="81"/>
    </location>
</feature>
<keyword evidence="5" id="KW-1185">Reference proteome</keyword>
<evidence type="ECO:0000256" key="2">
    <source>
        <dbReference type="SAM" id="MobiDB-lite"/>
    </source>
</evidence>
<name>A0A2K1IBD3_PHYPA</name>
<dbReference type="InParanoid" id="A0A2K1IBD3"/>
<sequence length="398" mass="45399">MCRAVCSAEVGLNHCSFDRGHVHASGEQLTAALRAFTRTQLALVLEKGTSGTPRRRSNNVKLKSSQAYDQSDSKSGKKTNLDPTSVSLQRWNTVFMASCLVAISVDPLFYYLPYFDDRYNCIGISDGLKESATEFRIQFKTAYIAPSSRVFGRGDLVTDPKKIATRYLRKTFWVDLVAVLPIPQISISTQHTMHVERIGDRSRDSKNELLSSNTRDKEGAFMYMMAAEREQKCWAGVCANEALCQPKFLGCASLAIPGREAWLASTVGAEDFSVDNFNYGIFNVGMANNITATNFITRYFYSLWLCLLGLRTVMEVEAFPLSAGDLKFVANQFRKLHSIQLQQSFRYYSHHWRTWAPSFIQAAWRRYQRRKLAEIWRSEEEIFLLQEALRDEPEEENQ</sequence>
<dbReference type="Proteomes" id="UP000006727">
    <property type="component" value="Chromosome 26"/>
</dbReference>
<reference evidence="4" key="3">
    <citation type="submission" date="2020-12" db="UniProtKB">
        <authorList>
            <consortium name="EnsemblPlants"/>
        </authorList>
    </citation>
    <scope>IDENTIFICATION</scope>
</reference>
<dbReference type="GO" id="GO:0034220">
    <property type="term" value="P:monoatomic ion transmembrane transport"/>
    <property type="evidence" value="ECO:0007669"/>
    <property type="project" value="UniProtKB-KW"/>
</dbReference>
<dbReference type="Gramene" id="Pp3c26_570V3.1">
    <property type="protein sequence ID" value="Pp3c26_570V3.1"/>
    <property type="gene ID" value="Pp3c26_570"/>
</dbReference>
<dbReference type="GO" id="GO:0016020">
    <property type="term" value="C:membrane"/>
    <property type="evidence" value="ECO:0007669"/>
    <property type="project" value="UniProtKB-SubCell"/>
</dbReference>
<reference evidence="3 5" key="2">
    <citation type="journal article" date="2018" name="Plant J.">
        <title>The Physcomitrella patens chromosome-scale assembly reveals moss genome structure and evolution.</title>
        <authorList>
            <person name="Lang D."/>
            <person name="Ullrich K.K."/>
            <person name="Murat F."/>
            <person name="Fuchs J."/>
            <person name="Jenkins J."/>
            <person name="Haas F.B."/>
            <person name="Piednoel M."/>
            <person name="Gundlach H."/>
            <person name="Van Bel M."/>
            <person name="Meyberg R."/>
            <person name="Vives C."/>
            <person name="Morata J."/>
            <person name="Symeonidi A."/>
            <person name="Hiss M."/>
            <person name="Muchero W."/>
            <person name="Kamisugi Y."/>
            <person name="Saleh O."/>
            <person name="Blanc G."/>
            <person name="Decker E.L."/>
            <person name="van Gessel N."/>
            <person name="Grimwood J."/>
            <person name="Hayes R.D."/>
            <person name="Graham S.W."/>
            <person name="Gunter L.E."/>
            <person name="McDaniel S.F."/>
            <person name="Hoernstein S.N.W."/>
            <person name="Larsson A."/>
            <person name="Li F.W."/>
            <person name="Perroud P.F."/>
            <person name="Phillips J."/>
            <person name="Ranjan P."/>
            <person name="Rokshar D.S."/>
            <person name="Rothfels C.J."/>
            <person name="Schneider L."/>
            <person name="Shu S."/>
            <person name="Stevenson D.W."/>
            <person name="Thummler F."/>
            <person name="Tillich M."/>
            <person name="Villarreal Aguilar J.C."/>
            <person name="Widiez T."/>
            <person name="Wong G.K."/>
            <person name="Wymore A."/>
            <person name="Zhang Y."/>
            <person name="Zimmer A.D."/>
            <person name="Quatrano R.S."/>
            <person name="Mayer K.F.X."/>
            <person name="Goodstein D."/>
            <person name="Casacuberta J.M."/>
            <person name="Vandepoele K."/>
            <person name="Reski R."/>
            <person name="Cuming A.C."/>
            <person name="Tuskan G.A."/>
            <person name="Maumus F."/>
            <person name="Salse J."/>
            <person name="Schmutz J."/>
            <person name="Rensing S.A."/>
        </authorList>
    </citation>
    <scope>NUCLEOTIDE SEQUENCE [LARGE SCALE GENOMIC DNA]</scope>
    <source>
        <strain evidence="4 5">cv. Gransden 2004</strain>
    </source>
</reference>
<keyword evidence="1" id="KW-0407">Ion channel</keyword>
<feature type="compositionally biased region" description="Polar residues" evidence="2">
    <location>
        <begin position="59"/>
        <end position="70"/>
    </location>
</feature>
<accession>A0A2K1IBD3</accession>
<proteinExistence type="predicted"/>
<dbReference type="EnsemblPlants" id="Pp3c26_570V3.1">
    <property type="protein sequence ID" value="Pp3c26_570V3.1"/>
    <property type="gene ID" value="Pp3c26_570"/>
</dbReference>
<dbReference type="EMBL" id="ABEU02000026">
    <property type="protein sequence ID" value="PNR26567.1"/>
    <property type="molecule type" value="Genomic_DNA"/>
</dbReference>
<keyword evidence="1" id="KW-0406">Ion transport</keyword>
<evidence type="ECO:0000313" key="3">
    <source>
        <dbReference type="EMBL" id="PNR26567.1"/>
    </source>
</evidence>
<dbReference type="PaxDb" id="3218-PP1S149_65V6.1"/>
<protein>
    <submittedName>
        <fullName evidence="3 4">Uncharacterized protein</fullName>
    </submittedName>
</protein>
<gene>
    <name evidence="3" type="ORF">PHYPA_030047</name>
</gene>
<dbReference type="AlphaFoldDB" id="A0A2K1IBD3"/>
<organism evidence="3">
    <name type="scientific">Physcomitrium patens</name>
    <name type="common">Spreading-leaved earth moss</name>
    <name type="synonym">Physcomitrella patens</name>
    <dbReference type="NCBI Taxonomy" id="3218"/>
    <lineage>
        <taxon>Eukaryota</taxon>
        <taxon>Viridiplantae</taxon>
        <taxon>Streptophyta</taxon>
        <taxon>Embryophyta</taxon>
        <taxon>Bryophyta</taxon>
        <taxon>Bryophytina</taxon>
        <taxon>Bryopsida</taxon>
        <taxon>Funariidae</taxon>
        <taxon>Funariales</taxon>
        <taxon>Funariaceae</taxon>
        <taxon>Physcomitrium</taxon>
    </lineage>
</organism>
<dbReference type="PANTHER" id="PTHR45651:SF12">
    <property type="entry name" value="CYCLIC NUCLEOTIDE-GATED ION CHANNEL 15-RELATED"/>
    <property type="match status" value="1"/>
</dbReference>
<dbReference type="PANTHER" id="PTHR45651">
    <property type="entry name" value="CYCLIC NUCLEOTIDE-GATED ION CHANNEL 15-RELATED-RELATED"/>
    <property type="match status" value="1"/>
</dbReference>
<evidence type="ECO:0000313" key="4">
    <source>
        <dbReference type="EnsemblPlants" id="Pp3c26_570V3.1"/>
    </source>
</evidence>
<evidence type="ECO:0000313" key="5">
    <source>
        <dbReference type="Proteomes" id="UP000006727"/>
    </source>
</evidence>
<evidence type="ECO:0000256" key="1">
    <source>
        <dbReference type="ARBA" id="ARBA00023303"/>
    </source>
</evidence>
<keyword evidence="1" id="KW-0813">Transport</keyword>
<reference evidence="3 5" key="1">
    <citation type="journal article" date="2008" name="Science">
        <title>The Physcomitrella genome reveals evolutionary insights into the conquest of land by plants.</title>
        <authorList>
            <person name="Rensing S."/>
            <person name="Lang D."/>
            <person name="Zimmer A."/>
            <person name="Terry A."/>
            <person name="Salamov A."/>
            <person name="Shapiro H."/>
            <person name="Nishiyama T."/>
            <person name="Perroud P.-F."/>
            <person name="Lindquist E."/>
            <person name="Kamisugi Y."/>
            <person name="Tanahashi T."/>
            <person name="Sakakibara K."/>
            <person name="Fujita T."/>
            <person name="Oishi K."/>
            <person name="Shin-I T."/>
            <person name="Kuroki Y."/>
            <person name="Toyoda A."/>
            <person name="Suzuki Y."/>
            <person name="Hashimoto A."/>
            <person name="Yamaguchi K."/>
            <person name="Sugano A."/>
            <person name="Kohara Y."/>
            <person name="Fujiyama A."/>
            <person name="Anterola A."/>
            <person name="Aoki S."/>
            <person name="Ashton N."/>
            <person name="Barbazuk W.B."/>
            <person name="Barker E."/>
            <person name="Bennetzen J."/>
            <person name="Bezanilla M."/>
            <person name="Blankenship R."/>
            <person name="Cho S.H."/>
            <person name="Dutcher S."/>
            <person name="Estelle M."/>
            <person name="Fawcett J.A."/>
            <person name="Gundlach H."/>
            <person name="Hanada K."/>
            <person name="Heyl A."/>
            <person name="Hicks K.A."/>
            <person name="Hugh J."/>
            <person name="Lohr M."/>
            <person name="Mayer K."/>
            <person name="Melkozernov A."/>
            <person name="Murata T."/>
            <person name="Nelson D."/>
            <person name="Pils B."/>
            <person name="Prigge M."/>
            <person name="Reiss B."/>
            <person name="Renner T."/>
            <person name="Rombauts S."/>
            <person name="Rushton P."/>
            <person name="Sanderfoot A."/>
            <person name="Schween G."/>
            <person name="Shiu S.-H."/>
            <person name="Stueber K."/>
            <person name="Theodoulou F.L."/>
            <person name="Tu H."/>
            <person name="Van de Peer Y."/>
            <person name="Verrier P.J."/>
            <person name="Waters E."/>
            <person name="Wood A."/>
            <person name="Yang L."/>
            <person name="Cove D."/>
            <person name="Cuming A."/>
            <person name="Hasebe M."/>
            <person name="Lucas S."/>
            <person name="Mishler D.B."/>
            <person name="Reski R."/>
            <person name="Grigoriev I."/>
            <person name="Quatrano R.S."/>
            <person name="Boore J.L."/>
        </authorList>
    </citation>
    <scope>NUCLEOTIDE SEQUENCE [LARGE SCALE GENOMIC DNA]</scope>
    <source>
        <strain evidence="4 5">cv. Gransden 2004</strain>
    </source>
</reference>